<reference evidence="2" key="1">
    <citation type="submission" date="2016-03" db="EMBL/GenBank/DDBJ databases">
        <authorList>
            <person name="Guldener U."/>
        </authorList>
    </citation>
    <scope>NUCLEOTIDE SEQUENCE [LARGE SCALE GENOMIC DNA]</scope>
</reference>
<sequence>MRARKEKRDFTSIFPRELSGRVRKKQWYEVRLLIPTSLDQLSEHGYNLKLEGGKIDLEFSPPMSFP</sequence>
<evidence type="ECO:0000313" key="2">
    <source>
        <dbReference type="Proteomes" id="UP000177625"/>
    </source>
</evidence>
<accession>A0A1E1MUH3</accession>
<keyword evidence="2" id="KW-1185">Reference proteome</keyword>
<organism evidence="1 2">
    <name type="scientific">Rhynchosporium secalis</name>
    <name type="common">Barley scald fungus</name>
    <dbReference type="NCBI Taxonomy" id="38038"/>
    <lineage>
        <taxon>Eukaryota</taxon>
        <taxon>Fungi</taxon>
        <taxon>Dikarya</taxon>
        <taxon>Ascomycota</taxon>
        <taxon>Pezizomycotina</taxon>
        <taxon>Leotiomycetes</taxon>
        <taxon>Helotiales</taxon>
        <taxon>Ploettnerulaceae</taxon>
        <taxon>Rhynchosporium</taxon>
    </lineage>
</organism>
<dbReference type="EMBL" id="FJVC01000616">
    <property type="protein sequence ID" value="CZT52702.1"/>
    <property type="molecule type" value="Genomic_DNA"/>
</dbReference>
<evidence type="ECO:0000313" key="1">
    <source>
        <dbReference type="EMBL" id="CZT52702.1"/>
    </source>
</evidence>
<dbReference type="AlphaFoldDB" id="A0A1E1MUH3"/>
<name>A0A1E1MUH3_RHYSE</name>
<proteinExistence type="predicted"/>
<dbReference type="Proteomes" id="UP000177625">
    <property type="component" value="Unassembled WGS sequence"/>
</dbReference>
<gene>
    <name evidence="1" type="ORF">RSE6_14061</name>
</gene>
<protein>
    <submittedName>
        <fullName evidence="1">Uncharacterized protein</fullName>
    </submittedName>
</protein>